<dbReference type="Proteomes" id="UP001209540">
    <property type="component" value="Unassembled WGS sequence"/>
</dbReference>
<accession>A0AAD5JZ30</accession>
<reference evidence="1" key="2">
    <citation type="submission" date="2023-02" db="EMBL/GenBank/DDBJ databases">
        <authorList>
            <consortium name="DOE Joint Genome Institute"/>
            <person name="Mondo S.J."/>
            <person name="Chang Y."/>
            <person name="Wang Y."/>
            <person name="Ahrendt S."/>
            <person name="Andreopoulos W."/>
            <person name="Barry K."/>
            <person name="Beard J."/>
            <person name="Benny G.L."/>
            <person name="Blankenship S."/>
            <person name="Bonito G."/>
            <person name="Cuomo C."/>
            <person name="Desiro A."/>
            <person name="Gervers K.A."/>
            <person name="Hundley H."/>
            <person name="Kuo A."/>
            <person name="LaButti K."/>
            <person name="Lang B.F."/>
            <person name="Lipzen A."/>
            <person name="O'Donnell K."/>
            <person name="Pangilinan J."/>
            <person name="Reynolds N."/>
            <person name="Sandor L."/>
            <person name="Smith M.W."/>
            <person name="Tsang A."/>
            <person name="Grigoriev I.V."/>
            <person name="Stajich J.E."/>
            <person name="Spatafora J.W."/>
        </authorList>
    </citation>
    <scope>NUCLEOTIDE SEQUENCE</scope>
    <source>
        <strain evidence="1">RSA 2281</strain>
    </source>
</reference>
<reference evidence="1" key="1">
    <citation type="journal article" date="2022" name="IScience">
        <title>Evolution of zygomycete secretomes and the origins of terrestrial fungal ecologies.</title>
        <authorList>
            <person name="Chang Y."/>
            <person name="Wang Y."/>
            <person name="Mondo S."/>
            <person name="Ahrendt S."/>
            <person name="Andreopoulos W."/>
            <person name="Barry K."/>
            <person name="Beard J."/>
            <person name="Benny G.L."/>
            <person name="Blankenship S."/>
            <person name="Bonito G."/>
            <person name="Cuomo C."/>
            <person name="Desiro A."/>
            <person name="Gervers K.A."/>
            <person name="Hundley H."/>
            <person name="Kuo A."/>
            <person name="LaButti K."/>
            <person name="Lang B.F."/>
            <person name="Lipzen A."/>
            <person name="O'Donnell K."/>
            <person name="Pangilinan J."/>
            <person name="Reynolds N."/>
            <person name="Sandor L."/>
            <person name="Smith M.E."/>
            <person name="Tsang A."/>
            <person name="Grigoriev I.V."/>
            <person name="Stajich J.E."/>
            <person name="Spatafora J.W."/>
        </authorList>
    </citation>
    <scope>NUCLEOTIDE SEQUENCE</scope>
    <source>
        <strain evidence="1">RSA 2281</strain>
    </source>
</reference>
<evidence type="ECO:0000313" key="2">
    <source>
        <dbReference type="Proteomes" id="UP001209540"/>
    </source>
</evidence>
<proteinExistence type="predicted"/>
<protein>
    <submittedName>
        <fullName evidence="1">Uncharacterized protein</fullName>
    </submittedName>
</protein>
<dbReference type="EMBL" id="JAIXMP010000015">
    <property type="protein sequence ID" value="KAI9261406.1"/>
    <property type="molecule type" value="Genomic_DNA"/>
</dbReference>
<evidence type="ECO:0000313" key="1">
    <source>
        <dbReference type="EMBL" id="KAI9261406.1"/>
    </source>
</evidence>
<keyword evidence="2" id="KW-1185">Reference proteome</keyword>
<feature type="non-terminal residue" evidence="1">
    <location>
        <position position="79"/>
    </location>
</feature>
<sequence>DILKLLLMMAETHLNSQLKENVDYSYALLLIMGFYFTLMPPQYSKGIGYVIKELNCCCFTITPDSLKSQNNKNCINATK</sequence>
<name>A0AAD5JZ30_9FUNG</name>
<gene>
    <name evidence="1" type="ORF">BDA99DRAFT_425427</name>
</gene>
<dbReference type="AlphaFoldDB" id="A0AAD5JZ30"/>
<organism evidence="1 2">
    <name type="scientific">Phascolomyces articulosus</name>
    <dbReference type="NCBI Taxonomy" id="60185"/>
    <lineage>
        <taxon>Eukaryota</taxon>
        <taxon>Fungi</taxon>
        <taxon>Fungi incertae sedis</taxon>
        <taxon>Mucoromycota</taxon>
        <taxon>Mucoromycotina</taxon>
        <taxon>Mucoromycetes</taxon>
        <taxon>Mucorales</taxon>
        <taxon>Lichtheimiaceae</taxon>
        <taxon>Phascolomyces</taxon>
    </lineage>
</organism>
<feature type="non-terminal residue" evidence="1">
    <location>
        <position position="1"/>
    </location>
</feature>
<comment type="caution">
    <text evidence="1">The sequence shown here is derived from an EMBL/GenBank/DDBJ whole genome shotgun (WGS) entry which is preliminary data.</text>
</comment>